<reference evidence="2 3" key="1">
    <citation type="submission" date="2017-09" db="EMBL/GenBank/DDBJ databases">
        <title>Depth-based differentiation of microbial function through sediment-hosted aquifers and enrichment of novel symbionts in the deep terrestrial subsurface.</title>
        <authorList>
            <person name="Probst A.J."/>
            <person name="Ladd B."/>
            <person name="Jarett J.K."/>
            <person name="Geller-Mcgrath D.E."/>
            <person name="Sieber C.M."/>
            <person name="Emerson J.B."/>
            <person name="Anantharaman K."/>
            <person name="Thomas B.C."/>
            <person name="Malmstrom R."/>
            <person name="Stieglmeier M."/>
            <person name="Klingl A."/>
            <person name="Woyke T."/>
            <person name="Ryan C.M."/>
            <person name="Banfield J.F."/>
        </authorList>
    </citation>
    <scope>NUCLEOTIDE SEQUENCE [LARGE SCALE GENOMIC DNA]</scope>
    <source>
        <strain evidence="2">CG22_combo_CG10-13_8_21_14_all_38_20</strain>
    </source>
</reference>
<comment type="caution">
    <text evidence="2">The sequence shown here is derived from an EMBL/GenBank/DDBJ whole genome shotgun (WGS) entry which is preliminary data.</text>
</comment>
<evidence type="ECO:0000256" key="1">
    <source>
        <dbReference type="SAM" id="MobiDB-lite"/>
    </source>
</evidence>
<dbReference type="EMBL" id="PCTA01000003">
    <property type="protein sequence ID" value="PIP62109.1"/>
    <property type="molecule type" value="Genomic_DNA"/>
</dbReference>
<accession>A0A2H0BX56</accession>
<feature type="region of interest" description="Disordered" evidence="1">
    <location>
        <begin position="1"/>
        <end position="38"/>
    </location>
</feature>
<name>A0A2H0BX56_9BACT</name>
<sequence>MDETSEASVTLASTETDPTSSESVTVTHPSQNQEPGMSRRKVLIAGSILAGTAIANYFGAPRAVINAAGGVPPHGRKLLPQSPEYAQISRETSDSLFHDLDPSRFSSDALNEDSFFRLNEWLTKLSLFYFSKDPFKYQPEFDSHHQNFISKINQTSQELDIGLPQVLLGFRTSSRNIGGRGKYNSDVWTEFKIEAANRLAMFWSRGKHSEDQRERALITIWKTTDSFQNHFGNPKDMGTDDIPRVMGPRTFGIHDQESIQIARALAYCNRNSSWFQKQIAQYGLDPEIAQTIQLYDHLAQTKQETDRLIEQSFLETTPETESLRKLFNSPNFIRSMITDPKNRNLISPWQLTRTTKTWASLVINEAGDRDNIYNSDNITSIDNTVNWYTSEEATQNNLFLQHQLTNPQLRSYIQEQLSQPSIPDTQRAFLKSLLRASNKIISLSEQSLLSNRNLDEKLIDLELDQSFQVLSGVAYIKYLYELNRPNLKEADYLDKTSLNQLTYSHLMYGSHRDIGNVDLLAERSYITPADLPYVPKDTVTALFHEISQQFKEETGKLPDSNYEDLLEFLRDKHESSDLRVTIGGKQTLNRRNKTIKDLMRSVATQSGLLDLESIYEIGLRH</sequence>
<gene>
    <name evidence="2" type="ORF">COW99_00285</name>
</gene>
<feature type="compositionally biased region" description="Polar residues" evidence="1">
    <location>
        <begin position="1"/>
        <end position="35"/>
    </location>
</feature>
<dbReference type="Proteomes" id="UP000231246">
    <property type="component" value="Unassembled WGS sequence"/>
</dbReference>
<dbReference type="AlphaFoldDB" id="A0A2H0BX56"/>
<evidence type="ECO:0000313" key="3">
    <source>
        <dbReference type="Proteomes" id="UP000231246"/>
    </source>
</evidence>
<evidence type="ECO:0000313" key="2">
    <source>
        <dbReference type="EMBL" id="PIP62109.1"/>
    </source>
</evidence>
<proteinExistence type="predicted"/>
<organism evidence="2 3">
    <name type="scientific">Candidatus Roizmanbacteria bacterium CG22_combo_CG10-13_8_21_14_all_38_20</name>
    <dbReference type="NCBI Taxonomy" id="1974862"/>
    <lineage>
        <taxon>Bacteria</taxon>
        <taxon>Candidatus Roizmaniibacteriota</taxon>
    </lineage>
</organism>
<protein>
    <submittedName>
        <fullName evidence="2">Uncharacterized protein</fullName>
    </submittedName>
</protein>